<organism evidence="5 6">
    <name type="scientific">Cohnella phaseoli</name>
    <dbReference type="NCBI Taxonomy" id="456490"/>
    <lineage>
        <taxon>Bacteria</taxon>
        <taxon>Bacillati</taxon>
        <taxon>Bacillota</taxon>
        <taxon>Bacilli</taxon>
        <taxon>Bacillales</taxon>
        <taxon>Paenibacillaceae</taxon>
        <taxon>Cohnella</taxon>
    </lineage>
</organism>
<proteinExistence type="inferred from homology"/>
<dbReference type="InterPro" id="IPR051915">
    <property type="entry name" value="Cellulose_Degrad_GH3"/>
</dbReference>
<dbReference type="FunFam" id="2.60.40.10:FF:000495">
    <property type="entry name" value="Periplasmic beta-glucosidase"/>
    <property type="match status" value="1"/>
</dbReference>
<accession>A0A3D9IUA5</accession>
<gene>
    <name evidence="5" type="ORF">DFP98_12073</name>
</gene>
<dbReference type="Pfam" id="PF14310">
    <property type="entry name" value="Fn3-like"/>
    <property type="match status" value="1"/>
</dbReference>
<dbReference type="RefSeq" id="WP_116062989.1">
    <property type="nucleotide sequence ID" value="NZ_QRDZ01000020.1"/>
</dbReference>
<comment type="similarity">
    <text evidence="1">Belongs to the glycosyl hydrolase 3 family.</text>
</comment>
<dbReference type="InterPro" id="IPR036881">
    <property type="entry name" value="Glyco_hydro_3_C_sf"/>
</dbReference>
<dbReference type="InterPro" id="IPR036962">
    <property type="entry name" value="Glyco_hydro_3_N_sf"/>
</dbReference>
<evidence type="ECO:0000313" key="6">
    <source>
        <dbReference type="Proteomes" id="UP000256977"/>
    </source>
</evidence>
<name>A0A3D9IUA5_9BACL</name>
<dbReference type="SUPFAM" id="SSF52279">
    <property type="entry name" value="Beta-D-glucan exohydrolase, C-terminal domain"/>
    <property type="match status" value="1"/>
</dbReference>
<dbReference type="AlphaFoldDB" id="A0A3D9IUA5"/>
<evidence type="ECO:0000256" key="3">
    <source>
        <dbReference type="SAM" id="MobiDB-lite"/>
    </source>
</evidence>
<sequence>MELYRDQTAPIEARIEDLLGRMTLKEKVGQLNQRMYGWNAYRKTENGFELTEAFMEEVAAGGGMGALYGLFRADPWSKVTYENGITAADSAKVANQIQRYLIEHTRLGIPVMLSEECPHGHQALDGTLTPTNIGIGATWNPQLAEQAYAQVAAEIRARGAHLGLVSTLDLLRDPRWGRSEECFSEDPHLTAQFTKAAVHGLQGYRRSEEETAGQKQEGQSQVGKQPDVGQQTGHSEQAGKQGQTQLASNKVAAVLKHFCGQGAGEGGMNAFPASIGERELREIHLPGMEAGVEAGALGCMAAYNEIDGIPCHANRKLLTGILREEWCFDGIVMADGTAVDRLLALTGDYESAAALALTAGVDISLWDKAFSTLEQAVLQGKVQVSFIDRAVRRVLQLKFQLGLFENPYTAEESAAEIVGNETARQVNLQLARESVVLLKNENRLLPLGAGLRQIAVIGPNADALYHQLGDYTAIQRPNSGTTVLEGIREVSGDAKVVYAKGCSVRDESRDGFAEAVELARQSEVAVLVMGGSSARNFELKFDINGAAIVEDGQPSDMDCGEGVDLADLRLGGVQSELIRAIAATGTPIALVLIQGRPHAIAEVAPDCQAILSGWYPGPEGGRALGEILFGAVNPSGKLAVTIPYSSMSLPAYYNRKDQGYDPRYADCPRPVLYPFGYGLSYTEFAYSNMRAVASERTLQQLAAGESFEIEIDVENTGTMGGAEVAQLYIKDMEATVTRRVKELKGFRKIWLEPGEKRTLSFSLTAKELGVWNVDMANVVEAGRIKAMIGGDSEPSCSLMLRVAD</sequence>
<dbReference type="PRINTS" id="PR00133">
    <property type="entry name" value="GLHYDRLASE3"/>
</dbReference>
<dbReference type="GO" id="GO:0009251">
    <property type="term" value="P:glucan catabolic process"/>
    <property type="evidence" value="ECO:0007669"/>
    <property type="project" value="TreeGrafter"/>
</dbReference>
<feature type="domain" description="Fibronectin type III-like" evidence="4">
    <location>
        <begin position="723"/>
        <end position="792"/>
    </location>
</feature>
<feature type="compositionally biased region" description="Polar residues" evidence="3">
    <location>
        <begin position="213"/>
        <end position="244"/>
    </location>
</feature>
<dbReference type="Pfam" id="PF00933">
    <property type="entry name" value="Glyco_hydro_3"/>
    <property type="match status" value="1"/>
</dbReference>
<evidence type="ECO:0000256" key="1">
    <source>
        <dbReference type="ARBA" id="ARBA00005336"/>
    </source>
</evidence>
<dbReference type="InterPro" id="IPR026891">
    <property type="entry name" value="Fn3-like"/>
</dbReference>
<reference evidence="5 6" key="1">
    <citation type="submission" date="2018-07" db="EMBL/GenBank/DDBJ databases">
        <title>Genomic Encyclopedia of Type Strains, Phase III (KMG-III): the genomes of soil and plant-associated and newly described type strains.</title>
        <authorList>
            <person name="Whitman W."/>
        </authorList>
    </citation>
    <scope>NUCLEOTIDE SEQUENCE [LARGE SCALE GENOMIC DNA]</scope>
    <source>
        <strain evidence="5 6">CECT 7287</strain>
    </source>
</reference>
<protein>
    <submittedName>
        <fullName evidence="5">Beta-glucosidase</fullName>
    </submittedName>
</protein>
<dbReference type="PANTHER" id="PTHR30620">
    <property type="entry name" value="PERIPLASMIC BETA-GLUCOSIDASE-RELATED"/>
    <property type="match status" value="1"/>
</dbReference>
<dbReference type="Gene3D" id="3.40.50.1700">
    <property type="entry name" value="Glycoside hydrolase family 3 C-terminal domain"/>
    <property type="match status" value="1"/>
</dbReference>
<dbReference type="OrthoDB" id="9805821at2"/>
<dbReference type="InterPro" id="IPR017853">
    <property type="entry name" value="GH"/>
</dbReference>
<evidence type="ECO:0000259" key="4">
    <source>
        <dbReference type="SMART" id="SM01217"/>
    </source>
</evidence>
<dbReference type="Gene3D" id="3.20.20.300">
    <property type="entry name" value="Glycoside hydrolase, family 3, N-terminal domain"/>
    <property type="match status" value="1"/>
</dbReference>
<dbReference type="InterPro" id="IPR013783">
    <property type="entry name" value="Ig-like_fold"/>
</dbReference>
<dbReference type="InterPro" id="IPR001764">
    <property type="entry name" value="Glyco_hydro_3_N"/>
</dbReference>
<dbReference type="Gene3D" id="2.60.40.10">
    <property type="entry name" value="Immunoglobulins"/>
    <property type="match status" value="1"/>
</dbReference>
<dbReference type="InterPro" id="IPR002772">
    <property type="entry name" value="Glyco_hydro_3_C"/>
</dbReference>
<comment type="caution">
    <text evidence="5">The sequence shown here is derived from an EMBL/GenBank/DDBJ whole genome shotgun (WGS) entry which is preliminary data.</text>
</comment>
<feature type="region of interest" description="Disordered" evidence="3">
    <location>
        <begin position="202"/>
        <end position="244"/>
    </location>
</feature>
<dbReference type="EMBL" id="QRDZ01000020">
    <property type="protein sequence ID" value="RED65324.1"/>
    <property type="molecule type" value="Genomic_DNA"/>
</dbReference>
<dbReference type="PANTHER" id="PTHR30620:SF123">
    <property type="entry name" value="BETA-XYLOSIDASE"/>
    <property type="match status" value="1"/>
</dbReference>
<dbReference type="Pfam" id="PF01915">
    <property type="entry name" value="Glyco_hydro_3_C"/>
    <property type="match status" value="1"/>
</dbReference>
<dbReference type="SMART" id="SM01217">
    <property type="entry name" value="Fn3_like"/>
    <property type="match status" value="1"/>
</dbReference>
<dbReference type="GO" id="GO:0008422">
    <property type="term" value="F:beta-glucosidase activity"/>
    <property type="evidence" value="ECO:0007669"/>
    <property type="project" value="UniProtKB-ARBA"/>
</dbReference>
<evidence type="ECO:0000313" key="5">
    <source>
        <dbReference type="EMBL" id="RED65324.1"/>
    </source>
</evidence>
<keyword evidence="2" id="KW-0378">Hydrolase</keyword>
<dbReference type="Proteomes" id="UP000256977">
    <property type="component" value="Unassembled WGS sequence"/>
</dbReference>
<keyword evidence="6" id="KW-1185">Reference proteome</keyword>
<evidence type="ECO:0000256" key="2">
    <source>
        <dbReference type="ARBA" id="ARBA00022801"/>
    </source>
</evidence>
<dbReference type="SUPFAM" id="SSF51445">
    <property type="entry name" value="(Trans)glycosidases"/>
    <property type="match status" value="1"/>
</dbReference>